<keyword evidence="9" id="KW-0119">Carbohydrate metabolism</keyword>
<dbReference type="FunFam" id="3.40.225.10:FF:000001">
    <property type="entry name" value="L-ribulose-5-phosphate 4-epimerase UlaF"/>
    <property type="match status" value="1"/>
</dbReference>
<evidence type="ECO:0000256" key="12">
    <source>
        <dbReference type="ARBA" id="ARBA00060520"/>
    </source>
</evidence>
<dbReference type="Proteomes" id="UP000294726">
    <property type="component" value="Chromosome"/>
</dbReference>
<dbReference type="GO" id="GO:0016832">
    <property type="term" value="F:aldehyde-lyase activity"/>
    <property type="evidence" value="ECO:0007669"/>
    <property type="project" value="TreeGrafter"/>
</dbReference>
<gene>
    <name evidence="16" type="primary">araD</name>
    <name evidence="16" type="ORF">OENI_1207</name>
</gene>
<dbReference type="PANTHER" id="PTHR22789:SF8">
    <property type="entry name" value="L-RIBULOSE-5-PHOSPHATE 4-EPIMERASE SGBE"/>
    <property type="match status" value="1"/>
</dbReference>
<dbReference type="CDD" id="cd00398">
    <property type="entry name" value="Aldolase_II"/>
    <property type="match status" value="1"/>
</dbReference>
<comment type="catalytic activity">
    <reaction evidence="1">
        <text>L-ribulose 5-phosphate = D-xylulose 5-phosphate</text>
        <dbReference type="Rhea" id="RHEA:22368"/>
        <dbReference type="ChEBI" id="CHEBI:57737"/>
        <dbReference type="ChEBI" id="CHEBI:58226"/>
        <dbReference type="EC" id="5.1.3.4"/>
    </reaction>
</comment>
<dbReference type="NCBIfam" id="NF006047">
    <property type="entry name" value="PRK08193.1"/>
    <property type="match status" value="1"/>
</dbReference>
<evidence type="ECO:0000256" key="3">
    <source>
        <dbReference type="ARBA" id="ARBA00010037"/>
    </source>
</evidence>
<comment type="function">
    <text evidence="11">Involved in the degradation of L-arabinose. Catalyzes the interconversion of L-ribulose 5-phosphate (LRu5P) and D-xylulose 5-phosphate (D-Xu5P) via a retroaldol/aldol mechanism (carbon-carbon bond cleavage analogous to a class II aldolase reaction).</text>
</comment>
<dbReference type="EC" id="5.1.3.4" evidence="4"/>
<evidence type="ECO:0000256" key="5">
    <source>
        <dbReference type="ARBA" id="ARBA00022723"/>
    </source>
</evidence>
<evidence type="ECO:0000313" key="17">
    <source>
        <dbReference type="Proteomes" id="UP000294726"/>
    </source>
</evidence>
<evidence type="ECO:0000256" key="10">
    <source>
        <dbReference type="ARBA" id="ARBA00032206"/>
    </source>
</evidence>
<keyword evidence="7" id="KW-0054">Arabinose catabolism</keyword>
<feature type="compositionally biased region" description="Polar residues" evidence="14">
    <location>
        <begin position="228"/>
        <end position="237"/>
    </location>
</feature>
<evidence type="ECO:0000256" key="11">
    <source>
        <dbReference type="ARBA" id="ARBA00053542"/>
    </source>
</evidence>
<evidence type="ECO:0000256" key="7">
    <source>
        <dbReference type="ARBA" id="ARBA00022935"/>
    </source>
</evidence>
<evidence type="ECO:0000256" key="4">
    <source>
        <dbReference type="ARBA" id="ARBA00013186"/>
    </source>
</evidence>
<evidence type="ECO:0000256" key="6">
    <source>
        <dbReference type="ARBA" id="ARBA00022833"/>
    </source>
</evidence>
<dbReference type="EMBL" id="LR031358">
    <property type="protein sequence ID" value="VDB98442.1"/>
    <property type="molecule type" value="Genomic_DNA"/>
</dbReference>
<dbReference type="InterPro" id="IPR036409">
    <property type="entry name" value="Aldolase_II/adducin_N_sf"/>
</dbReference>
<dbReference type="GO" id="GO:0008742">
    <property type="term" value="F:L-ribulose-phosphate 4-epimerase activity"/>
    <property type="evidence" value="ECO:0007669"/>
    <property type="project" value="UniProtKB-EC"/>
</dbReference>
<accession>A0AAQ2USN4</accession>
<protein>
    <recommendedName>
        <fullName evidence="13">L-ribulose-5-phosphate 4-epimerase</fullName>
        <ecNumber evidence="4">5.1.3.4</ecNumber>
    </recommendedName>
    <alternativeName>
        <fullName evidence="10">Phosphoribulose isomerase</fullName>
    </alternativeName>
</protein>
<comment type="cofactor">
    <cofactor evidence="2">
        <name>Zn(2+)</name>
        <dbReference type="ChEBI" id="CHEBI:29105"/>
    </cofactor>
</comment>
<proteinExistence type="inferred from homology"/>
<dbReference type="GO" id="GO:0019568">
    <property type="term" value="P:arabinose catabolic process"/>
    <property type="evidence" value="ECO:0007669"/>
    <property type="project" value="UniProtKB-KW"/>
</dbReference>
<evidence type="ECO:0000256" key="9">
    <source>
        <dbReference type="ARBA" id="ARBA00023277"/>
    </source>
</evidence>
<feature type="region of interest" description="Disordered" evidence="14">
    <location>
        <begin position="228"/>
        <end position="249"/>
    </location>
</feature>
<keyword evidence="5" id="KW-0479">Metal-binding</keyword>
<dbReference type="Pfam" id="PF00596">
    <property type="entry name" value="Aldolase_II"/>
    <property type="match status" value="1"/>
</dbReference>
<dbReference type="InterPro" id="IPR050197">
    <property type="entry name" value="Aldolase_class_II_sugar_metab"/>
</dbReference>
<evidence type="ECO:0000259" key="15">
    <source>
        <dbReference type="SMART" id="SM01007"/>
    </source>
</evidence>
<evidence type="ECO:0000256" key="13">
    <source>
        <dbReference type="ARBA" id="ARBA00074961"/>
    </source>
</evidence>
<dbReference type="Gene3D" id="3.40.225.10">
    <property type="entry name" value="Class II aldolase/adducin N-terminal domain"/>
    <property type="match status" value="1"/>
</dbReference>
<dbReference type="SUPFAM" id="SSF53639">
    <property type="entry name" value="AraD/HMP-PK domain-like"/>
    <property type="match status" value="1"/>
</dbReference>
<evidence type="ECO:0000256" key="8">
    <source>
        <dbReference type="ARBA" id="ARBA00023235"/>
    </source>
</evidence>
<dbReference type="GO" id="GO:0046872">
    <property type="term" value="F:metal ion binding"/>
    <property type="evidence" value="ECO:0007669"/>
    <property type="project" value="UniProtKB-KW"/>
</dbReference>
<reference evidence="16 17" key="1">
    <citation type="submission" date="2018-08" db="EMBL/GenBank/DDBJ databases">
        <authorList>
            <person name="Lorentzen P. G. S. M."/>
        </authorList>
    </citation>
    <scope>NUCLEOTIDE SEQUENCE [LARGE SCALE GENOMIC DNA]</scope>
    <source>
        <strain evidence="16 17">CRBO_1381</strain>
    </source>
</reference>
<feature type="domain" description="Class II aldolase/adducin N-terminal" evidence="15">
    <location>
        <begin position="7"/>
        <end position="197"/>
    </location>
</feature>
<organism evidence="16 17">
    <name type="scientific">Oenococcus oeni</name>
    <name type="common">Leuconostoc oenos</name>
    <dbReference type="NCBI Taxonomy" id="1247"/>
    <lineage>
        <taxon>Bacteria</taxon>
        <taxon>Bacillati</taxon>
        <taxon>Bacillota</taxon>
        <taxon>Bacilli</taxon>
        <taxon>Lactobacillales</taxon>
        <taxon>Lactobacillaceae</taxon>
        <taxon>Oenococcus</taxon>
    </lineage>
</organism>
<keyword evidence="8 16" id="KW-0413">Isomerase</keyword>
<evidence type="ECO:0000256" key="2">
    <source>
        <dbReference type="ARBA" id="ARBA00001947"/>
    </source>
</evidence>
<evidence type="ECO:0000256" key="1">
    <source>
        <dbReference type="ARBA" id="ARBA00001726"/>
    </source>
</evidence>
<dbReference type="GO" id="GO:0005829">
    <property type="term" value="C:cytosol"/>
    <property type="evidence" value="ECO:0007669"/>
    <property type="project" value="TreeGrafter"/>
</dbReference>
<evidence type="ECO:0000256" key="14">
    <source>
        <dbReference type="SAM" id="MobiDB-lite"/>
    </source>
</evidence>
<dbReference type="PANTHER" id="PTHR22789">
    <property type="entry name" value="FUCULOSE PHOSPHATE ALDOLASE"/>
    <property type="match status" value="1"/>
</dbReference>
<keyword evidence="6" id="KW-0862">Zinc</keyword>
<name>A0AAQ2USN4_OENOE</name>
<dbReference type="AlphaFoldDB" id="A0AAQ2USN4"/>
<comment type="pathway">
    <text evidence="12">Carbohydrate degradation; L-arabinose degradation via L-ribulose; D-xylulose 5-phosphate from L-arabinose (bacterial route): step 3/3.</text>
</comment>
<dbReference type="InterPro" id="IPR001303">
    <property type="entry name" value="Aldolase_II/adducin_N"/>
</dbReference>
<sequence>MLEDLKQEVYEANMQLPKLSLVTFTWGNVSGIDRDKGLFVIKPSGVAYDKLTAADMVVVNLKGEVVEGELNPSSDTPTHAYLYNHFPNIGGITHTHSPWAVSFAAAKMDIPAVSTTHADTFYGDIPCAPALNEAQIKSAYELNTGKVIVDEFEKRGIDPDAVPAVLVSQHGPFSWGDTPDKSVYNAKVLEVSAEIAYHTLQLTRDDTHVPQYLLDKHYYRKHGKNAYYGQNNKLSQSHAKKQSESKDFK</sequence>
<evidence type="ECO:0000313" key="16">
    <source>
        <dbReference type="EMBL" id="VDB98442.1"/>
    </source>
</evidence>
<comment type="similarity">
    <text evidence="3">Belongs to the aldolase class II family. AraD/FucA subfamily.</text>
</comment>
<dbReference type="RefSeq" id="WP_186413975.1">
    <property type="nucleotide sequence ID" value="NZ_LR031358.1"/>
</dbReference>
<dbReference type="SMART" id="SM01007">
    <property type="entry name" value="Aldolase_II"/>
    <property type="match status" value="1"/>
</dbReference>